<dbReference type="EnsemblPlants" id="LPERR02G03980.1">
    <property type="protein sequence ID" value="LPERR02G03980.1"/>
    <property type="gene ID" value="LPERR02G03980"/>
</dbReference>
<dbReference type="PANTHER" id="PTHR33110:SF101">
    <property type="entry name" value="OS02G0159800 PROTEIN"/>
    <property type="match status" value="1"/>
</dbReference>
<dbReference type="Pfam" id="PF03478">
    <property type="entry name" value="Beta-prop_KIB1-4"/>
    <property type="match status" value="1"/>
</dbReference>
<organism evidence="4 5">
    <name type="scientific">Leersia perrieri</name>
    <dbReference type="NCBI Taxonomy" id="77586"/>
    <lineage>
        <taxon>Eukaryota</taxon>
        <taxon>Viridiplantae</taxon>
        <taxon>Streptophyta</taxon>
        <taxon>Embryophyta</taxon>
        <taxon>Tracheophyta</taxon>
        <taxon>Spermatophyta</taxon>
        <taxon>Magnoliopsida</taxon>
        <taxon>Liliopsida</taxon>
        <taxon>Poales</taxon>
        <taxon>Poaceae</taxon>
        <taxon>BOP clade</taxon>
        <taxon>Oryzoideae</taxon>
        <taxon>Oryzeae</taxon>
        <taxon>Oryzinae</taxon>
        <taxon>Leersia</taxon>
    </lineage>
</organism>
<keyword evidence="2" id="KW-0732">Signal</keyword>
<evidence type="ECO:0000256" key="1">
    <source>
        <dbReference type="SAM" id="MobiDB-lite"/>
    </source>
</evidence>
<feature type="signal peptide" evidence="2">
    <location>
        <begin position="1"/>
        <end position="16"/>
    </location>
</feature>
<dbReference type="Proteomes" id="UP000032180">
    <property type="component" value="Chromosome 2"/>
</dbReference>
<proteinExistence type="predicted"/>
<reference evidence="4" key="3">
    <citation type="submission" date="2015-04" db="UniProtKB">
        <authorList>
            <consortium name="EnsemblPlants"/>
        </authorList>
    </citation>
    <scope>IDENTIFICATION</scope>
</reference>
<dbReference type="PANTHER" id="PTHR33110">
    <property type="entry name" value="F-BOX/KELCH-REPEAT PROTEIN-RELATED"/>
    <property type="match status" value="1"/>
</dbReference>
<keyword evidence="5" id="KW-1185">Reference proteome</keyword>
<evidence type="ECO:0000313" key="4">
    <source>
        <dbReference type="EnsemblPlants" id="LPERR02G03980.1"/>
    </source>
</evidence>
<feature type="chain" id="PRO_5002347495" description="KIB1-4 beta-propeller domain-containing protein" evidence="2">
    <location>
        <begin position="17"/>
        <end position="203"/>
    </location>
</feature>
<dbReference type="STRING" id="77586.A0A0D9VCF6"/>
<dbReference type="InterPro" id="IPR005174">
    <property type="entry name" value="KIB1-4_b-propeller"/>
</dbReference>
<feature type="compositionally biased region" description="Polar residues" evidence="1">
    <location>
        <begin position="174"/>
        <end position="184"/>
    </location>
</feature>
<evidence type="ECO:0000259" key="3">
    <source>
        <dbReference type="Pfam" id="PF03478"/>
    </source>
</evidence>
<dbReference type="AlphaFoldDB" id="A0A0D9VCF6"/>
<feature type="domain" description="KIB1-4 beta-propeller" evidence="3">
    <location>
        <begin position="5"/>
        <end position="166"/>
    </location>
</feature>
<dbReference type="HOGENOM" id="CLU_1350627_0_0_1"/>
<sequence length="203" mass="21117">MSLLKLVLSPAGDVAAAVIGEGRHGKFAVCRPGAAAWTVNGGEGWRRIKDMVFHNGKLYAVDHNEDLLAVDVTLAAAGDGDGEPPGVDAFLRVTLLYLVDVDDDSGGDGDLLLVRREVLRSRSGSPEIQDRFAVFKADFGSSRWRQVRTVGDDSGNRTLFVGRCASPATGGRSIMSSSSRTAPATSGIPGSSDVLSKGAASGG</sequence>
<reference evidence="4 5" key="1">
    <citation type="submission" date="2012-08" db="EMBL/GenBank/DDBJ databases">
        <title>Oryza genome evolution.</title>
        <authorList>
            <person name="Wing R.A."/>
        </authorList>
    </citation>
    <scope>NUCLEOTIDE SEQUENCE</scope>
</reference>
<feature type="region of interest" description="Disordered" evidence="1">
    <location>
        <begin position="168"/>
        <end position="203"/>
    </location>
</feature>
<evidence type="ECO:0000313" key="5">
    <source>
        <dbReference type="Proteomes" id="UP000032180"/>
    </source>
</evidence>
<protein>
    <recommendedName>
        <fullName evidence="3">KIB1-4 beta-propeller domain-containing protein</fullName>
    </recommendedName>
</protein>
<dbReference type="Gramene" id="LPERR02G03980.1">
    <property type="protein sequence ID" value="LPERR02G03980.1"/>
    <property type="gene ID" value="LPERR02G03980"/>
</dbReference>
<name>A0A0D9VCF6_9ORYZ</name>
<accession>A0A0D9VCF6</accession>
<evidence type="ECO:0000256" key="2">
    <source>
        <dbReference type="SAM" id="SignalP"/>
    </source>
</evidence>
<reference evidence="5" key="2">
    <citation type="submission" date="2013-12" db="EMBL/GenBank/DDBJ databases">
        <authorList>
            <person name="Yu Y."/>
            <person name="Lee S."/>
            <person name="de Baynast K."/>
            <person name="Wissotski M."/>
            <person name="Liu L."/>
            <person name="Talag J."/>
            <person name="Goicoechea J."/>
            <person name="Angelova A."/>
            <person name="Jetty R."/>
            <person name="Kudrna D."/>
            <person name="Golser W."/>
            <person name="Rivera L."/>
            <person name="Zhang J."/>
            <person name="Wing R."/>
        </authorList>
    </citation>
    <scope>NUCLEOTIDE SEQUENCE</scope>
</reference>